<keyword evidence="3" id="KW-1185">Reference proteome</keyword>
<comment type="caution">
    <text evidence="1">The sequence shown here is derived from an EMBL/GenBank/DDBJ whole genome shotgun (WGS) entry which is preliminary data.</text>
</comment>
<proteinExistence type="predicted"/>
<evidence type="ECO:0000313" key="3">
    <source>
        <dbReference type="Proteomes" id="UP001642409"/>
    </source>
</evidence>
<dbReference type="Proteomes" id="UP001642409">
    <property type="component" value="Unassembled WGS sequence"/>
</dbReference>
<organism evidence="1">
    <name type="scientific">Hexamita inflata</name>
    <dbReference type="NCBI Taxonomy" id="28002"/>
    <lineage>
        <taxon>Eukaryota</taxon>
        <taxon>Metamonada</taxon>
        <taxon>Diplomonadida</taxon>
        <taxon>Hexamitidae</taxon>
        <taxon>Hexamitinae</taxon>
        <taxon>Hexamita</taxon>
    </lineage>
</organism>
<dbReference type="AlphaFoldDB" id="A0AA86PFZ5"/>
<reference evidence="1" key="1">
    <citation type="submission" date="2023-06" db="EMBL/GenBank/DDBJ databases">
        <authorList>
            <person name="Kurt Z."/>
        </authorList>
    </citation>
    <scope>NUCLEOTIDE SEQUENCE</scope>
</reference>
<dbReference type="EMBL" id="CAXDID020001005">
    <property type="protein sequence ID" value="CAL6116401.1"/>
    <property type="molecule type" value="Genomic_DNA"/>
</dbReference>
<sequence length="99" mass="11740">MSEVLLLLIMNNYSSESMQIIKSDEYLEVNRYYRNESKIYSELFEQHITPLKYVPYATNANVEFQITASQRLQIRYPQDNCVITDIFITQSITNIYLLT</sequence>
<reference evidence="2 3" key="2">
    <citation type="submission" date="2024-07" db="EMBL/GenBank/DDBJ databases">
        <authorList>
            <person name="Akdeniz Z."/>
        </authorList>
    </citation>
    <scope>NUCLEOTIDE SEQUENCE [LARGE SCALE GENOMIC DNA]</scope>
</reference>
<protein>
    <submittedName>
        <fullName evidence="2">Hypothetical_protein</fullName>
    </submittedName>
</protein>
<name>A0AA86PFZ5_9EUKA</name>
<evidence type="ECO:0000313" key="2">
    <source>
        <dbReference type="EMBL" id="CAL6116401.1"/>
    </source>
</evidence>
<evidence type="ECO:0000313" key="1">
    <source>
        <dbReference type="EMBL" id="CAI9935057.1"/>
    </source>
</evidence>
<dbReference type="EMBL" id="CATOUU010000593">
    <property type="protein sequence ID" value="CAI9935057.1"/>
    <property type="molecule type" value="Genomic_DNA"/>
</dbReference>
<accession>A0AA86PFZ5</accession>
<gene>
    <name evidence="1" type="ORF">HINF_LOCUS22702</name>
    <name evidence="2" type="ORF">HINF_LOCUS79043</name>
</gene>